<protein>
    <recommendedName>
        <fullName evidence="3">DNA polymerase alpha subunit B</fullName>
    </recommendedName>
</protein>
<dbReference type="InterPro" id="IPR054300">
    <property type="entry name" value="OB_DPOA2"/>
</dbReference>
<dbReference type="GO" id="GO:0006270">
    <property type="term" value="P:DNA replication initiation"/>
    <property type="evidence" value="ECO:0007669"/>
    <property type="project" value="TreeGrafter"/>
</dbReference>
<dbReference type="EMBL" id="CAJVPK010001769">
    <property type="protein sequence ID" value="CAG8597911.1"/>
    <property type="molecule type" value="Genomic_DNA"/>
</dbReference>
<evidence type="ECO:0000256" key="1">
    <source>
        <dbReference type="ARBA" id="ARBA00004123"/>
    </source>
</evidence>
<organism evidence="8 9">
    <name type="scientific">Diversispora eburnea</name>
    <dbReference type="NCBI Taxonomy" id="1213867"/>
    <lineage>
        <taxon>Eukaryota</taxon>
        <taxon>Fungi</taxon>
        <taxon>Fungi incertae sedis</taxon>
        <taxon>Mucoromycota</taxon>
        <taxon>Glomeromycotina</taxon>
        <taxon>Glomeromycetes</taxon>
        <taxon>Diversisporales</taxon>
        <taxon>Diversisporaceae</taxon>
        <taxon>Diversispora</taxon>
    </lineage>
</organism>
<evidence type="ECO:0000313" key="8">
    <source>
        <dbReference type="EMBL" id="CAG8597911.1"/>
    </source>
</evidence>
<dbReference type="Pfam" id="PF22062">
    <property type="entry name" value="OB_DPOA2"/>
    <property type="match status" value="1"/>
</dbReference>
<dbReference type="PANTHER" id="PTHR23061">
    <property type="entry name" value="DNA POLYMERASE 2 ALPHA 70 KDA SUBUNIT"/>
    <property type="match status" value="1"/>
</dbReference>
<keyword evidence="5" id="KW-0539">Nucleus</keyword>
<reference evidence="8" key="1">
    <citation type="submission" date="2021-06" db="EMBL/GenBank/DDBJ databases">
        <authorList>
            <person name="Kallberg Y."/>
            <person name="Tangrot J."/>
            <person name="Rosling A."/>
        </authorList>
    </citation>
    <scope>NUCLEOTIDE SEQUENCE</scope>
    <source>
        <strain evidence="8">AZ414A</strain>
    </source>
</reference>
<gene>
    <name evidence="8" type="ORF">DEBURN_LOCUS9377</name>
</gene>
<dbReference type="Pfam" id="PF04042">
    <property type="entry name" value="DNA_pol_E_B"/>
    <property type="match status" value="1"/>
</dbReference>
<dbReference type="OrthoDB" id="336885at2759"/>
<sequence>MDAMDTLKSVIYDKNTISEMLDLYGTQAINHQKQVSQTTENENLKTNSLKITEFKDRPNKGKTLEILNAHLDNVDNLYNTDNFETMKNRCDITVLSKHQMDNYKYMYQTPNEKFEVLVDRMNIFAEVICKHYAFELDAIADPAMSSQSEIFTLGRICCDSEGKMNSNSIILEPLPTLGGKGVKLVLNNLSSYALFPGQIPLLPMCRTRSGTVIDYNYGPTKLNGNPLKVIIAAGPYTLDNGLEFEPLLELLNKMKIEKPNVLILMGPFIHEDHPLIQEGEMKKTPGETFRNRISQPLKKFMDNLPEIKVIVIPNIKDICHHHLAFPQPPFDKSGLPPETICFPNPVQFQINEIIFSICNVDVLCNIYREEVSTTDKAERIFRTSHHLLTQRHLYPLFPPSPGEVNLDLKHSSSLDLLYTPDVLILPSKLKHFAKIIDNVICINPGYLAKGLNTYAKMVIHPFPQELANEADVEHFVHKRARVEIVRI</sequence>
<dbReference type="GO" id="GO:0005658">
    <property type="term" value="C:alpha DNA polymerase:primase complex"/>
    <property type="evidence" value="ECO:0007669"/>
    <property type="project" value="TreeGrafter"/>
</dbReference>
<dbReference type="InterPro" id="IPR007185">
    <property type="entry name" value="DNA_pol_a/d/e_bsu"/>
</dbReference>
<proteinExistence type="inferred from homology"/>
<dbReference type="PIRSF" id="PIRSF018300">
    <property type="entry name" value="DNA_pol_alph_2"/>
    <property type="match status" value="1"/>
</dbReference>
<comment type="caution">
    <text evidence="8">The sequence shown here is derived from an EMBL/GenBank/DDBJ whole genome shotgun (WGS) entry which is preliminary data.</text>
</comment>
<dbReference type="GO" id="GO:0003677">
    <property type="term" value="F:DNA binding"/>
    <property type="evidence" value="ECO:0007669"/>
    <property type="project" value="InterPro"/>
</dbReference>
<keyword evidence="9" id="KW-1185">Reference proteome</keyword>
<feature type="domain" description="DNA polymerase alpha subunit B OB" evidence="7">
    <location>
        <begin position="115"/>
        <end position="200"/>
    </location>
</feature>
<evidence type="ECO:0000259" key="7">
    <source>
        <dbReference type="Pfam" id="PF22062"/>
    </source>
</evidence>
<evidence type="ECO:0000256" key="3">
    <source>
        <dbReference type="ARBA" id="ARBA00018596"/>
    </source>
</evidence>
<accession>A0A9N9CDW9</accession>
<evidence type="ECO:0000256" key="4">
    <source>
        <dbReference type="ARBA" id="ARBA00022705"/>
    </source>
</evidence>
<comment type="subcellular location">
    <subcellularLocation>
        <location evidence="1">Nucleus</location>
    </subcellularLocation>
</comment>
<dbReference type="InterPro" id="IPR016722">
    <property type="entry name" value="DNA_pol_alpha_bsu"/>
</dbReference>
<dbReference type="Proteomes" id="UP000789706">
    <property type="component" value="Unassembled WGS sequence"/>
</dbReference>
<evidence type="ECO:0000256" key="2">
    <source>
        <dbReference type="ARBA" id="ARBA00007299"/>
    </source>
</evidence>
<name>A0A9N9CDW9_9GLOM</name>
<evidence type="ECO:0000313" key="9">
    <source>
        <dbReference type="Proteomes" id="UP000789706"/>
    </source>
</evidence>
<keyword evidence="4" id="KW-0235">DNA replication</keyword>
<dbReference type="PANTHER" id="PTHR23061:SF12">
    <property type="entry name" value="DNA POLYMERASE ALPHA SUBUNIT B"/>
    <property type="match status" value="1"/>
</dbReference>
<comment type="similarity">
    <text evidence="2">Belongs to the DNA polymerase alpha subunit B family.</text>
</comment>
<feature type="domain" description="DNA polymerase alpha/delta/epsilon subunit B" evidence="6">
    <location>
        <begin position="229"/>
        <end position="434"/>
    </location>
</feature>
<evidence type="ECO:0000259" key="6">
    <source>
        <dbReference type="Pfam" id="PF04042"/>
    </source>
</evidence>
<dbReference type="Gene3D" id="3.60.21.60">
    <property type="match status" value="2"/>
</dbReference>
<dbReference type="AlphaFoldDB" id="A0A9N9CDW9"/>
<evidence type="ECO:0000256" key="5">
    <source>
        <dbReference type="ARBA" id="ARBA00023242"/>
    </source>
</evidence>